<dbReference type="Proteomes" id="UP000824469">
    <property type="component" value="Unassembled WGS sequence"/>
</dbReference>
<dbReference type="EMBL" id="JAHRHJ020000004">
    <property type="protein sequence ID" value="KAH9318958.1"/>
    <property type="molecule type" value="Genomic_DNA"/>
</dbReference>
<accession>A0AA38GBP7</accession>
<sequence>MKGFNNNPLFNHESVPKKTTNEIPTHNNRDEGDVTDEDAPDPRGENTRDCLRVNPVDIFMNPPKLSSMKGIRLPKFSGKTGSSWEDHLDYCKLICVAIGVTNERAPLRRFSQTFKGEAYKAFISLLRIFENGAAPSTKLTGTTTNGVIALMEEMYETKERLNDHADGQHGMYWEDTLSGSKWLANSLITWIGFHWVKARPNTEDGSLSYGHLGRNRRMKIEIIWAKRNGDRSGRKVRIRSQRAKLVHRQDGKLRWKFHA</sequence>
<evidence type="ECO:0000256" key="1">
    <source>
        <dbReference type="SAM" id="MobiDB-lite"/>
    </source>
</evidence>
<evidence type="ECO:0000313" key="3">
    <source>
        <dbReference type="Proteomes" id="UP000824469"/>
    </source>
</evidence>
<evidence type="ECO:0000313" key="2">
    <source>
        <dbReference type="EMBL" id="KAH9318958.1"/>
    </source>
</evidence>
<comment type="caution">
    <text evidence="2">The sequence shown here is derived from an EMBL/GenBank/DDBJ whole genome shotgun (WGS) entry which is preliminary data.</text>
</comment>
<name>A0AA38GBP7_TAXCH</name>
<organism evidence="2 3">
    <name type="scientific">Taxus chinensis</name>
    <name type="common">Chinese yew</name>
    <name type="synonym">Taxus wallichiana var. chinensis</name>
    <dbReference type="NCBI Taxonomy" id="29808"/>
    <lineage>
        <taxon>Eukaryota</taxon>
        <taxon>Viridiplantae</taxon>
        <taxon>Streptophyta</taxon>
        <taxon>Embryophyta</taxon>
        <taxon>Tracheophyta</taxon>
        <taxon>Spermatophyta</taxon>
        <taxon>Pinopsida</taxon>
        <taxon>Pinidae</taxon>
        <taxon>Conifers II</taxon>
        <taxon>Cupressales</taxon>
        <taxon>Taxaceae</taxon>
        <taxon>Taxus</taxon>
    </lineage>
</organism>
<keyword evidence="3" id="KW-1185">Reference proteome</keyword>
<proteinExistence type="predicted"/>
<feature type="region of interest" description="Disordered" evidence="1">
    <location>
        <begin position="1"/>
        <end position="48"/>
    </location>
</feature>
<protein>
    <submittedName>
        <fullName evidence="2">Uncharacterized protein</fullName>
    </submittedName>
</protein>
<gene>
    <name evidence="2" type="ORF">KI387_020727</name>
</gene>
<dbReference type="AlphaFoldDB" id="A0AA38GBP7"/>
<reference evidence="2 3" key="1">
    <citation type="journal article" date="2021" name="Nat. Plants">
        <title>The Taxus genome provides insights into paclitaxel biosynthesis.</title>
        <authorList>
            <person name="Xiong X."/>
            <person name="Gou J."/>
            <person name="Liao Q."/>
            <person name="Li Y."/>
            <person name="Zhou Q."/>
            <person name="Bi G."/>
            <person name="Li C."/>
            <person name="Du R."/>
            <person name="Wang X."/>
            <person name="Sun T."/>
            <person name="Guo L."/>
            <person name="Liang H."/>
            <person name="Lu P."/>
            <person name="Wu Y."/>
            <person name="Zhang Z."/>
            <person name="Ro D.K."/>
            <person name="Shang Y."/>
            <person name="Huang S."/>
            <person name="Yan J."/>
        </authorList>
    </citation>
    <scope>NUCLEOTIDE SEQUENCE [LARGE SCALE GENOMIC DNA]</scope>
    <source>
        <strain evidence="2">Ta-2019</strain>
    </source>
</reference>